<evidence type="ECO:0000313" key="6">
    <source>
        <dbReference type="Proteomes" id="UP000728185"/>
    </source>
</evidence>
<keyword evidence="1 5" id="KW-0645">Protease</keyword>
<dbReference type="InterPro" id="IPR057060">
    <property type="entry name" value="MBTPS1_3rd"/>
</dbReference>
<reference evidence="5" key="1">
    <citation type="submission" date="2019-05" db="EMBL/GenBank/DDBJ databases">
        <title>Annotation for the trematode Fasciolopsis buski.</title>
        <authorList>
            <person name="Choi Y.-J."/>
        </authorList>
    </citation>
    <scope>NUCLEOTIDE SEQUENCE</scope>
    <source>
        <strain evidence="5">HT</strain>
        <tissue evidence="5">Whole worm</tissue>
    </source>
</reference>
<organism evidence="5 6">
    <name type="scientific">Fasciolopsis buskii</name>
    <dbReference type="NCBI Taxonomy" id="27845"/>
    <lineage>
        <taxon>Eukaryota</taxon>
        <taxon>Metazoa</taxon>
        <taxon>Spiralia</taxon>
        <taxon>Lophotrochozoa</taxon>
        <taxon>Platyhelminthes</taxon>
        <taxon>Trematoda</taxon>
        <taxon>Digenea</taxon>
        <taxon>Plagiorchiida</taxon>
        <taxon>Echinostomata</taxon>
        <taxon>Echinostomatoidea</taxon>
        <taxon>Fasciolidae</taxon>
        <taxon>Fasciolopsis</taxon>
    </lineage>
</organism>
<feature type="non-terminal residue" evidence="5">
    <location>
        <position position="354"/>
    </location>
</feature>
<feature type="domain" description="MBTPS1 third" evidence="4">
    <location>
        <begin position="92"/>
        <end position="226"/>
    </location>
</feature>
<evidence type="ECO:0000313" key="5">
    <source>
        <dbReference type="EMBL" id="KAA0195023.1"/>
    </source>
</evidence>
<dbReference type="InterPro" id="IPR057032">
    <property type="entry name" value="MBTPS1_4th"/>
</dbReference>
<keyword evidence="6" id="KW-1185">Reference proteome</keyword>
<evidence type="ECO:0000256" key="2">
    <source>
        <dbReference type="ARBA" id="ARBA00022825"/>
    </source>
</evidence>
<keyword evidence="2" id="KW-0378">Hydrolase</keyword>
<comment type="caution">
    <text evidence="5">The sequence shown here is derived from an EMBL/GenBank/DDBJ whole genome shotgun (WGS) entry which is preliminary data.</text>
</comment>
<dbReference type="Proteomes" id="UP000728185">
    <property type="component" value="Unassembled WGS sequence"/>
</dbReference>
<evidence type="ECO:0000259" key="4">
    <source>
        <dbReference type="Pfam" id="PF23094"/>
    </source>
</evidence>
<dbReference type="Pfam" id="PF23090">
    <property type="entry name" value="MBTPS1_4th"/>
    <property type="match status" value="1"/>
</dbReference>
<sequence length="354" mass="40304">AALQQNAAVTTAGIHSDQQPAHVPINPASIKQALIASATRLSHVRVFGTKFPRWPDEEGVDTSSMFEQGAGLLDLVKSLLIMQRIKPQASLLPSYLDLTECPYMWPYCSQPIYYGMQPIVINVTILNSMDIVGWIKQPIVYRPFTKRNGHRLRVRFTHSERLWPWVGYLAVHLDVESNVNEPVPSSRFSGIAEGVITFTVESAHPPTVGTRTTNLTLPIRANIVPTPDRSRRILFDQFHSLRYPSGYIPRDDLTRKSEPLDWLGDHMHTNLRDLYIHLRKANYFVEILTAPYTCFDAYQYGALLVIDPEEEFFPEEVEKVVADVTQKGLSLIVFAEWYNTSLIQALQFYDTNTK</sequence>
<name>A0A8E0VLA4_9TREM</name>
<feature type="domain" description="MBTPS1 fourth" evidence="3">
    <location>
        <begin position="227"/>
        <end position="354"/>
    </location>
</feature>
<dbReference type="EMBL" id="LUCM01003978">
    <property type="protein sequence ID" value="KAA0195023.1"/>
    <property type="molecule type" value="Genomic_DNA"/>
</dbReference>
<gene>
    <name evidence="5" type="ORF">FBUS_05273</name>
</gene>
<dbReference type="OrthoDB" id="1740355at2759"/>
<proteinExistence type="predicted"/>
<dbReference type="GO" id="GO:0005794">
    <property type="term" value="C:Golgi apparatus"/>
    <property type="evidence" value="ECO:0007669"/>
    <property type="project" value="TreeGrafter"/>
</dbReference>
<evidence type="ECO:0000259" key="3">
    <source>
        <dbReference type="Pfam" id="PF23090"/>
    </source>
</evidence>
<dbReference type="GO" id="GO:0004252">
    <property type="term" value="F:serine-type endopeptidase activity"/>
    <property type="evidence" value="ECO:0007669"/>
    <property type="project" value="TreeGrafter"/>
</dbReference>
<dbReference type="PANTHER" id="PTHR43806">
    <property type="entry name" value="PEPTIDASE S8"/>
    <property type="match status" value="1"/>
</dbReference>
<protein>
    <submittedName>
        <fullName evidence="5">Membrane-bound transcription factor site-1 protease</fullName>
    </submittedName>
</protein>
<evidence type="ECO:0000256" key="1">
    <source>
        <dbReference type="ARBA" id="ARBA00022670"/>
    </source>
</evidence>
<dbReference type="Pfam" id="PF23094">
    <property type="entry name" value="MBTPS1_3rd"/>
    <property type="match status" value="1"/>
</dbReference>
<keyword evidence="2" id="KW-0720">Serine protease</keyword>
<dbReference type="InterPro" id="IPR050131">
    <property type="entry name" value="Peptidase_S8_subtilisin-like"/>
</dbReference>
<dbReference type="AlphaFoldDB" id="A0A8E0VLA4"/>
<dbReference type="PANTHER" id="PTHR43806:SF7">
    <property type="entry name" value="MEMBRANE-BOUND TRANSCRIPTION FACTOR SITE-1 PROTEASE"/>
    <property type="match status" value="1"/>
</dbReference>
<dbReference type="GO" id="GO:0006508">
    <property type="term" value="P:proteolysis"/>
    <property type="evidence" value="ECO:0007669"/>
    <property type="project" value="UniProtKB-KW"/>
</dbReference>
<accession>A0A8E0VLA4</accession>